<organism evidence="2 3">
    <name type="scientific">Nonomuraea soli</name>
    <dbReference type="NCBI Taxonomy" id="1032476"/>
    <lineage>
        <taxon>Bacteria</taxon>
        <taxon>Bacillati</taxon>
        <taxon>Actinomycetota</taxon>
        <taxon>Actinomycetes</taxon>
        <taxon>Streptosporangiales</taxon>
        <taxon>Streptosporangiaceae</taxon>
        <taxon>Nonomuraea</taxon>
    </lineage>
</organism>
<evidence type="ECO:0000313" key="2">
    <source>
        <dbReference type="EMBL" id="MBA2889958.1"/>
    </source>
</evidence>
<reference evidence="2 3" key="1">
    <citation type="submission" date="2020-07" db="EMBL/GenBank/DDBJ databases">
        <title>Genomic Encyclopedia of Type Strains, Phase IV (KMG-IV): sequencing the most valuable type-strain genomes for metagenomic binning, comparative biology and taxonomic classification.</title>
        <authorList>
            <person name="Goeker M."/>
        </authorList>
    </citation>
    <scope>NUCLEOTIDE SEQUENCE [LARGE SCALE GENOMIC DNA]</scope>
    <source>
        <strain evidence="2 3">DSM 45533</strain>
    </source>
</reference>
<dbReference type="InterPro" id="IPR036866">
    <property type="entry name" value="RibonucZ/Hydroxyglut_hydro"/>
</dbReference>
<evidence type="ECO:0000313" key="3">
    <source>
        <dbReference type="Proteomes" id="UP000530928"/>
    </source>
</evidence>
<dbReference type="SUPFAM" id="SSF56281">
    <property type="entry name" value="Metallo-hydrolase/oxidoreductase"/>
    <property type="match status" value="1"/>
</dbReference>
<dbReference type="Pfam" id="PF00753">
    <property type="entry name" value="Lactamase_B"/>
    <property type="match status" value="1"/>
</dbReference>
<dbReference type="PANTHER" id="PTHR42951">
    <property type="entry name" value="METALLO-BETA-LACTAMASE DOMAIN-CONTAINING"/>
    <property type="match status" value="1"/>
</dbReference>
<name>A0A7W0HNM4_9ACTN</name>
<sequence length="126" mass="13680">MRRVDKQPRQAPIGADVHLLRLGRGPTASNVYLVGSGESWILIDTGWAHKAKQIRSAAEAHFGPGTRPAAIIVTHVHPDHSGSVLDLAHMWNTPVYAHPAEFPAAGGGVLPEYANPLKWTSGRPRW</sequence>
<dbReference type="Proteomes" id="UP000530928">
    <property type="component" value="Unassembled WGS sequence"/>
</dbReference>
<dbReference type="GO" id="GO:0016787">
    <property type="term" value="F:hydrolase activity"/>
    <property type="evidence" value="ECO:0007669"/>
    <property type="project" value="UniProtKB-KW"/>
</dbReference>
<dbReference type="RefSeq" id="WP_181608692.1">
    <property type="nucleotide sequence ID" value="NZ_BAABAM010000001.1"/>
</dbReference>
<evidence type="ECO:0000259" key="1">
    <source>
        <dbReference type="Pfam" id="PF00753"/>
    </source>
</evidence>
<comment type="caution">
    <text evidence="2">The sequence shown here is derived from an EMBL/GenBank/DDBJ whole genome shotgun (WGS) entry which is preliminary data.</text>
</comment>
<dbReference type="Gene3D" id="3.60.15.10">
    <property type="entry name" value="Ribonuclease Z/Hydroxyacylglutathione hydrolase-like"/>
    <property type="match status" value="1"/>
</dbReference>
<proteinExistence type="predicted"/>
<feature type="domain" description="Metallo-beta-lactamase" evidence="1">
    <location>
        <begin position="25"/>
        <end position="117"/>
    </location>
</feature>
<gene>
    <name evidence="2" type="ORF">HNR30_001293</name>
</gene>
<dbReference type="InterPro" id="IPR050855">
    <property type="entry name" value="NDM-1-like"/>
</dbReference>
<dbReference type="AlphaFoldDB" id="A0A7W0HNM4"/>
<keyword evidence="2" id="KW-0378">Hydrolase</keyword>
<protein>
    <submittedName>
        <fullName evidence="2">Glyoxylase-like metal-dependent hydrolase (Beta-lactamase superfamily II)</fullName>
    </submittedName>
</protein>
<dbReference type="InterPro" id="IPR001279">
    <property type="entry name" value="Metallo-B-lactamas"/>
</dbReference>
<dbReference type="EMBL" id="JACDUR010000001">
    <property type="protein sequence ID" value="MBA2889958.1"/>
    <property type="molecule type" value="Genomic_DNA"/>
</dbReference>
<keyword evidence="3" id="KW-1185">Reference proteome</keyword>
<accession>A0A7W0HNM4</accession>